<dbReference type="EMBL" id="SNWM01000003">
    <property type="protein sequence ID" value="TDO21688.1"/>
    <property type="molecule type" value="Genomic_DNA"/>
</dbReference>
<dbReference type="Pfam" id="PF00144">
    <property type="entry name" value="Beta-lactamase"/>
    <property type="match status" value="1"/>
</dbReference>
<dbReference type="AlphaFoldDB" id="A0A4V3C3D8"/>
<dbReference type="PANTHER" id="PTHR43283">
    <property type="entry name" value="BETA-LACTAMASE-RELATED"/>
    <property type="match status" value="1"/>
</dbReference>
<keyword evidence="2" id="KW-0732">Signal</keyword>
<feature type="domain" description="Beta-lactamase-related" evidence="3">
    <location>
        <begin position="235"/>
        <end position="587"/>
    </location>
</feature>
<dbReference type="GO" id="GO:0016787">
    <property type="term" value="F:hydrolase activity"/>
    <property type="evidence" value="ECO:0007669"/>
    <property type="project" value="UniProtKB-KW"/>
</dbReference>
<dbReference type="SUPFAM" id="SSF56601">
    <property type="entry name" value="beta-lactamase/transpeptidase-like"/>
    <property type="match status" value="1"/>
</dbReference>
<feature type="chain" id="PRO_5020322965" evidence="2">
    <location>
        <begin position="30"/>
        <end position="612"/>
    </location>
</feature>
<name>A0A4V3C3D8_9SPHI</name>
<dbReference type="RefSeq" id="WP_243732315.1">
    <property type="nucleotide sequence ID" value="NZ_SNWM01000003.1"/>
</dbReference>
<dbReference type="InterPro" id="IPR050789">
    <property type="entry name" value="Diverse_Enzym_Activities"/>
</dbReference>
<keyword evidence="5" id="KW-1185">Reference proteome</keyword>
<evidence type="ECO:0000256" key="1">
    <source>
        <dbReference type="ARBA" id="ARBA00022801"/>
    </source>
</evidence>
<gene>
    <name evidence="4" type="ORF">CLV32_2795</name>
</gene>
<dbReference type="PROSITE" id="PS51257">
    <property type="entry name" value="PROKAR_LIPOPROTEIN"/>
    <property type="match status" value="1"/>
</dbReference>
<comment type="caution">
    <text evidence="4">The sequence shown here is derived from an EMBL/GenBank/DDBJ whole genome shotgun (WGS) entry which is preliminary data.</text>
</comment>
<evidence type="ECO:0000256" key="2">
    <source>
        <dbReference type="SAM" id="SignalP"/>
    </source>
</evidence>
<sequence length="612" mass="67723">MERKFMKKNNLGALLLICSIALSTLTACAQDHKKNQTRLTMINDALKNTVLLNNQNNIIPLTALDKKQIASVNLGYANQSTVDSLLNKYAKVTPFDAGKYSSQATLDELEDDLKYYNTIVVTLTDQQTGNGRFINFINILAKNKQVIINLFGNGKSLAAFDMISAPIVWTDLTDIEAAAIVPQIIFGGMPATKTLTRAYSGKYTSGSGFITQSTRLMYTVPEDAGVNSDDLAEIDRITAEAINAKAAPGMVVLVAKDGKVIFNKAYGSHTYDGAMPDKLTDIFDLASVTKVTATTPTVMRLFEQNKLNLDTNIGAYIPKARITPMNNIQVREVMLHQAGFIPYIPFQDAIKPADHSSDTSAAFPTKVADGYYLRKDYFKDVMWPKMLNSPIKTRGKYVYSDISMYVMKDIVERLSGEPLNQYVQENFYQPLGMQTAGFLPRNRFSRDQIVPTENDTYFRKTLLVGYVHDQGAAMVGGVSGHAGLFASANDVAIIYQMLLNKGSYGGEVYFKPQTVEMFTSRQSNVSRRGLGFDRWDPDLTKKYPSATASPQTFGHTGYTGTCVWVDPSRGLVYVFLSNRVNPTVSEQLSKLSIRGRIQDVINKAIDLGKTSK</sequence>
<evidence type="ECO:0000313" key="5">
    <source>
        <dbReference type="Proteomes" id="UP000295499"/>
    </source>
</evidence>
<dbReference type="Gene3D" id="3.40.710.10">
    <property type="entry name" value="DD-peptidase/beta-lactamase superfamily"/>
    <property type="match status" value="1"/>
</dbReference>
<evidence type="ECO:0000313" key="4">
    <source>
        <dbReference type="EMBL" id="TDO21688.1"/>
    </source>
</evidence>
<accession>A0A4V3C3D8</accession>
<evidence type="ECO:0000259" key="3">
    <source>
        <dbReference type="Pfam" id="PF00144"/>
    </source>
</evidence>
<dbReference type="InterPro" id="IPR012338">
    <property type="entry name" value="Beta-lactam/transpept-like"/>
</dbReference>
<proteinExistence type="predicted"/>
<reference evidence="4 5" key="1">
    <citation type="submission" date="2019-03" db="EMBL/GenBank/DDBJ databases">
        <title>Genomic Encyclopedia of Archaeal and Bacterial Type Strains, Phase II (KMG-II): from individual species to whole genera.</title>
        <authorList>
            <person name="Goeker M."/>
        </authorList>
    </citation>
    <scope>NUCLEOTIDE SEQUENCE [LARGE SCALE GENOMIC DNA]</scope>
    <source>
        <strain evidence="4 5">DSM 19034</strain>
    </source>
</reference>
<dbReference type="Proteomes" id="UP000295499">
    <property type="component" value="Unassembled WGS sequence"/>
</dbReference>
<feature type="signal peptide" evidence="2">
    <location>
        <begin position="1"/>
        <end position="29"/>
    </location>
</feature>
<protein>
    <submittedName>
        <fullName evidence="4">CubicO group peptidase (Beta-lactamase class C family)</fullName>
    </submittedName>
</protein>
<dbReference type="InterPro" id="IPR001466">
    <property type="entry name" value="Beta-lactam-related"/>
</dbReference>
<dbReference type="PANTHER" id="PTHR43283:SF11">
    <property type="entry name" value="BETA-LACTAMASE-RELATED DOMAIN-CONTAINING PROTEIN"/>
    <property type="match status" value="1"/>
</dbReference>
<organism evidence="4 5">
    <name type="scientific">Pedobacter duraquae</name>
    <dbReference type="NCBI Taxonomy" id="425511"/>
    <lineage>
        <taxon>Bacteria</taxon>
        <taxon>Pseudomonadati</taxon>
        <taxon>Bacteroidota</taxon>
        <taxon>Sphingobacteriia</taxon>
        <taxon>Sphingobacteriales</taxon>
        <taxon>Sphingobacteriaceae</taxon>
        <taxon>Pedobacter</taxon>
    </lineage>
</organism>
<keyword evidence="1" id="KW-0378">Hydrolase</keyword>